<protein>
    <submittedName>
        <fullName evidence="1">Type IX secretion system membrane protein PorP/SprF</fullName>
    </submittedName>
</protein>
<dbReference type="NCBIfam" id="TIGR03519">
    <property type="entry name" value="T9SS_PorP_fam"/>
    <property type="match status" value="1"/>
</dbReference>
<dbReference type="Pfam" id="PF11751">
    <property type="entry name" value="PorP_SprF"/>
    <property type="match status" value="1"/>
</dbReference>
<reference evidence="1" key="1">
    <citation type="submission" date="2021-03" db="EMBL/GenBank/DDBJ databases">
        <authorList>
            <person name="Ping X."/>
        </authorList>
    </citation>
    <scope>NUCLEOTIDE SEQUENCE</scope>
    <source>
        <strain evidence="1">E313</strain>
    </source>
</reference>
<sequence>MRKLCIIIACISAFQLFSQQDPQYTQYMYNLSVINPAYAGSTENPSFGLLYRNQWTGIDGAPQTGTFFGHTALKNKLGIGASVIADQLGPVKETNVYADISYTLKFESNHRLAFGLKVGATFHDIGLNNLTVFDANDPFFSENINSTTPNLGVGVFYYSENYYAGISVPNLIDAVHLNTNGVRLGSETQHYFITAGYVFNLSENTKLKPSFLVKSAFNAPTSFDVNTNVLLYNKLELGASYRYDDSFSGLVNVYINPNLRIGYAYDAVTSNLRQFASASHEVFILLQLPSKEKDRRIKSPRFF</sequence>
<evidence type="ECO:0000313" key="2">
    <source>
        <dbReference type="Proteomes" id="UP000778797"/>
    </source>
</evidence>
<name>A0ABS8EKH1_9FLAO</name>
<gene>
    <name evidence="1" type="ORF">J1C55_01930</name>
</gene>
<dbReference type="Proteomes" id="UP000778797">
    <property type="component" value="Unassembled WGS sequence"/>
</dbReference>
<evidence type="ECO:0000313" key="1">
    <source>
        <dbReference type="EMBL" id="MCC1483337.1"/>
    </source>
</evidence>
<keyword evidence="2" id="KW-1185">Reference proteome</keyword>
<dbReference type="EMBL" id="JAFMPT010000002">
    <property type="protein sequence ID" value="MCC1483337.1"/>
    <property type="molecule type" value="Genomic_DNA"/>
</dbReference>
<proteinExistence type="predicted"/>
<reference evidence="1" key="2">
    <citation type="submission" date="2021-10" db="EMBL/GenBank/DDBJ databases">
        <title>Genome of Winogradskyella sp. E313.</title>
        <authorList>
            <person name="Zhou Y."/>
        </authorList>
    </citation>
    <scope>NUCLEOTIDE SEQUENCE</scope>
    <source>
        <strain evidence="1">E313</strain>
    </source>
</reference>
<dbReference type="InterPro" id="IPR019861">
    <property type="entry name" value="PorP/SprF_Bacteroidetes"/>
</dbReference>
<accession>A0ABS8EKH1</accession>
<organism evidence="1 2">
    <name type="scientific">Winogradskyella immobilis</name>
    <dbReference type="NCBI Taxonomy" id="2816852"/>
    <lineage>
        <taxon>Bacteria</taxon>
        <taxon>Pseudomonadati</taxon>
        <taxon>Bacteroidota</taxon>
        <taxon>Flavobacteriia</taxon>
        <taxon>Flavobacteriales</taxon>
        <taxon>Flavobacteriaceae</taxon>
        <taxon>Winogradskyella</taxon>
    </lineage>
</organism>
<comment type="caution">
    <text evidence="1">The sequence shown here is derived from an EMBL/GenBank/DDBJ whole genome shotgun (WGS) entry which is preliminary data.</text>
</comment>
<dbReference type="RefSeq" id="WP_227475788.1">
    <property type="nucleotide sequence ID" value="NZ_JAFMPT010000002.1"/>
</dbReference>